<keyword evidence="6 7" id="KW-1133">Transmembrane helix</keyword>
<evidence type="ECO:0000313" key="10">
    <source>
        <dbReference type="Proteomes" id="UP001174909"/>
    </source>
</evidence>
<reference evidence="9" key="1">
    <citation type="submission" date="2023-03" db="EMBL/GenBank/DDBJ databases">
        <authorList>
            <person name="Steffen K."/>
            <person name="Cardenas P."/>
        </authorList>
    </citation>
    <scope>NUCLEOTIDE SEQUENCE</scope>
</reference>
<evidence type="ECO:0000256" key="3">
    <source>
        <dbReference type="ARBA" id="ARBA00022737"/>
    </source>
</evidence>
<name>A0AA35SJZ5_GEOBA</name>
<evidence type="ECO:0000256" key="5">
    <source>
        <dbReference type="PROSITE-ProRule" id="PRU00377"/>
    </source>
</evidence>
<evidence type="ECO:0000313" key="9">
    <source>
        <dbReference type="EMBL" id="CAI8030532.1"/>
    </source>
</evidence>
<feature type="disulfide bond" evidence="5">
    <location>
        <begin position="339"/>
        <end position="348"/>
    </location>
</feature>
<dbReference type="EMBL" id="CASHTH010002486">
    <property type="protein sequence ID" value="CAI8030532.1"/>
    <property type="molecule type" value="Genomic_DNA"/>
</dbReference>
<accession>A0AA35SJZ5</accession>
<keyword evidence="4 5" id="KW-1015">Disulfide bond</keyword>
<evidence type="ECO:0000256" key="7">
    <source>
        <dbReference type="SAM" id="Phobius"/>
    </source>
</evidence>
<dbReference type="AlphaFoldDB" id="A0AA35SJZ5"/>
<feature type="domain" description="DSL" evidence="8">
    <location>
        <begin position="337"/>
        <end position="382"/>
    </location>
</feature>
<keyword evidence="6" id="KW-0732">Signal</keyword>
<comment type="subcellular location">
    <subcellularLocation>
        <location evidence="6">Membrane</location>
        <topology evidence="6">Single-pass type I membrane protein</topology>
    </subcellularLocation>
</comment>
<dbReference type="GO" id="GO:0016020">
    <property type="term" value="C:membrane"/>
    <property type="evidence" value="ECO:0007669"/>
    <property type="project" value="UniProtKB-SubCell"/>
</dbReference>
<evidence type="ECO:0000256" key="4">
    <source>
        <dbReference type="ARBA" id="ARBA00023157"/>
    </source>
</evidence>
<dbReference type="Gene3D" id="2.10.25.140">
    <property type="match status" value="1"/>
</dbReference>
<comment type="caution">
    <text evidence="5">Lacks conserved residue(s) required for the propagation of feature annotation.</text>
</comment>
<proteinExistence type="predicted"/>
<dbReference type="InterPro" id="IPR001774">
    <property type="entry name" value="DSL"/>
</dbReference>
<gene>
    <name evidence="9" type="ORF">GBAR_LOCUS17303</name>
</gene>
<evidence type="ECO:0000256" key="2">
    <source>
        <dbReference type="ARBA" id="ARBA00022536"/>
    </source>
</evidence>
<dbReference type="GO" id="GO:0007154">
    <property type="term" value="P:cell communication"/>
    <property type="evidence" value="ECO:0007669"/>
    <property type="project" value="InterPro"/>
</dbReference>
<keyword evidence="10" id="KW-1185">Reference proteome</keyword>
<protein>
    <recommendedName>
        <fullName evidence="6">Delta-like protein</fullName>
    </recommendedName>
</protein>
<feature type="transmembrane region" description="Helical" evidence="7">
    <location>
        <begin position="28"/>
        <end position="52"/>
    </location>
</feature>
<evidence type="ECO:0000259" key="8">
    <source>
        <dbReference type="PROSITE" id="PS51051"/>
    </source>
</evidence>
<dbReference type="Proteomes" id="UP001174909">
    <property type="component" value="Unassembled WGS sequence"/>
</dbReference>
<dbReference type="PROSITE" id="PS51051">
    <property type="entry name" value="DSL"/>
    <property type="match status" value="1"/>
</dbReference>
<feature type="transmembrane region" description="Helical" evidence="7">
    <location>
        <begin position="117"/>
        <end position="139"/>
    </location>
</feature>
<keyword evidence="6 7" id="KW-0812">Transmembrane</keyword>
<keyword evidence="6 7" id="KW-0472">Membrane</keyword>
<keyword evidence="1 6" id="KW-0217">Developmental protein</keyword>
<organism evidence="9 10">
    <name type="scientific">Geodia barretti</name>
    <name type="common">Barrett's horny sponge</name>
    <dbReference type="NCBI Taxonomy" id="519541"/>
    <lineage>
        <taxon>Eukaryota</taxon>
        <taxon>Metazoa</taxon>
        <taxon>Porifera</taxon>
        <taxon>Demospongiae</taxon>
        <taxon>Heteroscleromorpha</taxon>
        <taxon>Tetractinellida</taxon>
        <taxon>Astrophorina</taxon>
        <taxon>Geodiidae</taxon>
        <taxon>Geodia</taxon>
    </lineage>
</organism>
<comment type="caution">
    <text evidence="9">The sequence shown here is derived from an EMBL/GenBank/DDBJ whole genome shotgun (WGS) entry which is preliminary data.</text>
</comment>
<feature type="transmembrane region" description="Helical" evidence="7">
    <location>
        <begin position="91"/>
        <end position="111"/>
    </location>
</feature>
<evidence type="ECO:0000256" key="1">
    <source>
        <dbReference type="ARBA" id="ARBA00022473"/>
    </source>
</evidence>
<dbReference type="Pfam" id="PF01414">
    <property type="entry name" value="DSL"/>
    <property type="match status" value="1"/>
</dbReference>
<keyword evidence="3 6" id="KW-0677">Repeat</keyword>
<sequence length="390" mass="41510">MDPDTLCTRPISSAASASSSGSEFVGSASFIAIIAVVIAVPLGAFLLILLILCSMCLLSSKADCSCPKIDCEDCCNSFFKAFSCGLKCDDLNPIVICLFVVLGILAAPAVIMIGAVVIPIFLVGACLIYVVTQMIPNFLGSSSTTSTKAISHNFTAMNFLHIHLLILGAAYCTATLTVDLELIFYNNPTHEDCDGGNDTCLSPVLRTDDLDNDVITFSADDLSVLGISNPVQFSSISTDVSRGCGDVRTALADDKIWYYKHVGAHLQADSEFGPNVTYYGTCGRAYIQVRTRITSECPANRYGPNCTKVCTEVPGRKVCNYIGDASCLGNFYGPDCSECKAGFYGSSCDRFCEPKDSNTSGHYTCDDLGYIVCLPGFTTTPPTVSLVPGT</sequence>
<keyword evidence="2 6" id="KW-0245">EGF-like domain</keyword>
<evidence type="ECO:0000256" key="6">
    <source>
        <dbReference type="RuleBase" id="RU280815"/>
    </source>
</evidence>
<comment type="function">
    <text evidence="6">Putative Notch ligand involved in the mediation of Notch signaling.</text>
</comment>
<feature type="transmembrane region" description="Helical" evidence="7">
    <location>
        <begin position="159"/>
        <end position="178"/>
    </location>
</feature>